<sequence>MGLPMNLDPRSHGLWEASAPPAPTTSALTSTLHADAVVVGAGYTGLSAALYLAQRGARVVVLEAQEVGFGGSGRNVGLVNAGMWVMPSALPGELGETRGTRLLNQLGNAPSLVFELIERHGMDCEPQRSGTLHCAPDAAGLRDLHERARQWQALGAPVRVLSQAETAQKTGTEAYLGALLDLRAGTVQPLAYARGLAHAAIAAGAQLHTRTAVTSVQDEGQHWRLDTAGGAAVHAPWVIVATNAYSSADGPWGALQAELVRLPYFNMATTPLPPAVLKHILPERQGAWDTRQVLSSFRLDRQGRLVLGSVGALRGLGHRIHRDWGRRALVRLFPQLRGVSFEHEWYGQIGMTANALPRFHPLARNTVAFCGYNGRGIAPGTVLGRELARLVLGEITAADLSLPATDTAPARLKAAREVFYEIGAQFSHLVGAR</sequence>
<accession>A0A9X4P1W0</accession>
<dbReference type="AlphaFoldDB" id="A0A9X4P1W0"/>
<protein>
    <submittedName>
        <fullName evidence="4">FAD dependent oxidoreductase</fullName>
    </submittedName>
</protein>
<dbReference type="InterPro" id="IPR036188">
    <property type="entry name" value="FAD/NAD-bd_sf"/>
</dbReference>
<evidence type="ECO:0000256" key="1">
    <source>
        <dbReference type="ARBA" id="ARBA00023002"/>
    </source>
</evidence>
<dbReference type="PANTHER" id="PTHR13847:SF275">
    <property type="entry name" value="GAMMA-GLUTAMYLPUTRESCINE OXIDOREDUCTASE"/>
    <property type="match status" value="1"/>
</dbReference>
<dbReference type="InterPro" id="IPR006076">
    <property type="entry name" value="FAD-dep_OxRdtase"/>
</dbReference>
<dbReference type="Gene3D" id="3.30.9.10">
    <property type="entry name" value="D-Amino Acid Oxidase, subunit A, domain 2"/>
    <property type="match status" value="1"/>
</dbReference>
<gene>
    <name evidence="4" type="ORF">H010_23446</name>
</gene>
<keyword evidence="1" id="KW-0560">Oxidoreductase</keyword>
<dbReference type="SUPFAM" id="SSF51905">
    <property type="entry name" value="FAD/NAD(P)-binding domain"/>
    <property type="match status" value="1"/>
</dbReference>
<dbReference type="GO" id="GO:0016491">
    <property type="term" value="F:oxidoreductase activity"/>
    <property type="evidence" value="ECO:0007669"/>
    <property type="project" value="UniProtKB-KW"/>
</dbReference>
<feature type="region of interest" description="Disordered" evidence="2">
    <location>
        <begin position="1"/>
        <end position="22"/>
    </location>
</feature>
<proteinExistence type="predicted"/>
<dbReference type="EMBL" id="AOGK01000033">
    <property type="protein sequence ID" value="MDG5978225.1"/>
    <property type="molecule type" value="Genomic_DNA"/>
</dbReference>
<comment type="caution">
    <text evidence="4">The sequence shown here is derived from an EMBL/GenBank/DDBJ whole genome shotgun (WGS) entry which is preliminary data.</text>
</comment>
<evidence type="ECO:0000259" key="3">
    <source>
        <dbReference type="Pfam" id="PF01266"/>
    </source>
</evidence>
<feature type="domain" description="FAD dependent oxidoreductase" evidence="3">
    <location>
        <begin position="35"/>
        <end position="390"/>
    </location>
</feature>
<evidence type="ECO:0000256" key="2">
    <source>
        <dbReference type="SAM" id="MobiDB-lite"/>
    </source>
</evidence>
<evidence type="ECO:0000313" key="5">
    <source>
        <dbReference type="Proteomes" id="UP001152876"/>
    </source>
</evidence>
<dbReference type="GO" id="GO:0005737">
    <property type="term" value="C:cytoplasm"/>
    <property type="evidence" value="ECO:0007669"/>
    <property type="project" value="TreeGrafter"/>
</dbReference>
<dbReference type="Gene3D" id="3.50.50.60">
    <property type="entry name" value="FAD/NAD(P)-binding domain"/>
    <property type="match status" value="1"/>
</dbReference>
<name>A0A9X4P1W0_9BURK</name>
<evidence type="ECO:0000313" key="4">
    <source>
        <dbReference type="EMBL" id="MDG5978225.1"/>
    </source>
</evidence>
<dbReference type="Pfam" id="PF01266">
    <property type="entry name" value="DAO"/>
    <property type="match status" value="1"/>
</dbReference>
<reference evidence="4" key="1">
    <citation type="submission" date="2013-01" db="EMBL/GenBank/DDBJ databases">
        <title>Genome draft of Hydrogenophaga taeniospiralis 2K1.</title>
        <authorList>
            <person name="Gomila M."/>
            <person name="Lalucat J."/>
        </authorList>
    </citation>
    <scope>NUCLEOTIDE SEQUENCE</scope>
    <source>
        <strain evidence="4">CCUG 15921</strain>
    </source>
</reference>
<dbReference type="PANTHER" id="PTHR13847">
    <property type="entry name" value="SARCOSINE DEHYDROGENASE-RELATED"/>
    <property type="match status" value="1"/>
</dbReference>
<organism evidence="4 5">
    <name type="scientific">Hydrogenophaga taeniospiralis CCUG 15921</name>
    <dbReference type="NCBI Taxonomy" id="1281780"/>
    <lineage>
        <taxon>Bacteria</taxon>
        <taxon>Pseudomonadati</taxon>
        <taxon>Pseudomonadota</taxon>
        <taxon>Betaproteobacteria</taxon>
        <taxon>Burkholderiales</taxon>
        <taxon>Comamonadaceae</taxon>
        <taxon>Hydrogenophaga</taxon>
    </lineage>
</organism>
<keyword evidence="5" id="KW-1185">Reference proteome</keyword>
<dbReference type="Proteomes" id="UP001152876">
    <property type="component" value="Unassembled WGS sequence"/>
</dbReference>